<dbReference type="RefSeq" id="WP_379898426.1">
    <property type="nucleotide sequence ID" value="NZ_JBHRTR010000013.1"/>
</dbReference>
<dbReference type="Proteomes" id="UP001595528">
    <property type="component" value="Unassembled WGS sequence"/>
</dbReference>
<sequence>MTRLHDTDRPCALSERMLSAGLVIAISVPGVFAFLASFAIVSGRDTLAPG</sequence>
<proteinExistence type="predicted"/>
<feature type="transmembrane region" description="Helical" evidence="1">
    <location>
        <begin position="20"/>
        <end position="41"/>
    </location>
</feature>
<keyword evidence="1" id="KW-0472">Membrane</keyword>
<protein>
    <submittedName>
        <fullName evidence="2">Uncharacterized protein</fullName>
    </submittedName>
</protein>
<evidence type="ECO:0000313" key="2">
    <source>
        <dbReference type="EMBL" id="MFC3226438.1"/>
    </source>
</evidence>
<reference evidence="3" key="1">
    <citation type="journal article" date="2019" name="Int. J. Syst. Evol. Microbiol.">
        <title>The Global Catalogue of Microorganisms (GCM) 10K type strain sequencing project: providing services to taxonomists for standard genome sequencing and annotation.</title>
        <authorList>
            <consortium name="The Broad Institute Genomics Platform"/>
            <consortium name="The Broad Institute Genome Sequencing Center for Infectious Disease"/>
            <person name="Wu L."/>
            <person name="Ma J."/>
        </authorList>
    </citation>
    <scope>NUCLEOTIDE SEQUENCE [LARGE SCALE GENOMIC DNA]</scope>
    <source>
        <strain evidence="3">KCTC 42964</strain>
    </source>
</reference>
<gene>
    <name evidence="2" type="ORF">ACFOGJ_04310</name>
</gene>
<keyword evidence="3" id="KW-1185">Reference proteome</keyword>
<evidence type="ECO:0000256" key="1">
    <source>
        <dbReference type="SAM" id="Phobius"/>
    </source>
</evidence>
<keyword evidence="1" id="KW-0812">Transmembrane</keyword>
<dbReference type="EMBL" id="JBHRTR010000013">
    <property type="protein sequence ID" value="MFC3226438.1"/>
    <property type="molecule type" value="Genomic_DNA"/>
</dbReference>
<organism evidence="2 3">
    <name type="scientific">Marinibaculum pumilum</name>
    <dbReference type="NCBI Taxonomy" id="1766165"/>
    <lineage>
        <taxon>Bacteria</taxon>
        <taxon>Pseudomonadati</taxon>
        <taxon>Pseudomonadota</taxon>
        <taxon>Alphaproteobacteria</taxon>
        <taxon>Rhodospirillales</taxon>
        <taxon>Rhodospirillaceae</taxon>
        <taxon>Marinibaculum</taxon>
    </lineage>
</organism>
<accession>A0ABV7KVR2</accession>
<keyword evidence="1" id="KW-1133">Transmembrane helix</keyword>
<evidence type="ECO:0000313" key="3">
    <source>
        <dbReference type="Proteomes" id="UP001595528"/>
    </source>
</evidence>
<comment type="caution">
    <text evidence="2">The sequence shown here is derived from an EMBL/GenBank/DDBJ whole genome shotgun (WGS) entry which is preliminary data.</text>
</comment>
<name>A0ABV7KVR2_9PROT</name>